<evidence type="ECO:0000313" key="3">
    <source>
        <dbReference type="Proteomes" id="UP000634043"/>
    </source>
</evidence>
<evidence type="ECO:0000259" key="1">
    <source>
        <dbReference type="Pfam" id="PF13788"/>
    </source>
</evidence>
<sequence length="143" mass="16000">MQQVGINILSAGIVSNHLDKTAINMKTETHSINDTLIAEVISGETIINSTEDGLDLLGSLYFQGFDRIVMHEKHITPAFFDLKNGMAGEILQKFSNYRVRLAIVGDFSKYTRKSVQDFLYESNNGNQVNFVGSLEEGLKRLSR</sequence>
<name>A0ABQ1VUJ4_9BACT</name>
<evidence type="ECO:0000313" key="2">
    <source>
        <dbReference type="EMBL" id="GGF99767.1"/>
    </source>
</evidence>
<protein>
    <recommendedName>
        <fullName evidence="1">DUF4180 domain-containing protein</fullName>
    </recommendedName>
</protein>
<accession>A0ABQ1VUJ4</accession>
<dbReference type="Proteomes" id="UP000634043">
    <property type="component" value="Unassembled WGS sequence"/>
</dbReference>
<keyword evidence="3" id="KW-1185">Reference proteome</keyword>
<gene>
    <name evidence="2" type="ORF">GCM10011323_01110</name>
</gene>
<comment type="caution">
    <text evidence="2">The sequence shown here is derived from an EMBL/GenBank/DDBJ whole genome shotgun (WGS) entry which is preliminary data.</text>
</comment>
<feature type="domain" description="DUF4180" evidence="1">
    <location>
        <begin position="34"/>
        <end position="141"/>
    </location>
</feature>
<dbReference type="EMBL" id="BMFP01000001">
    <property type="protein sequence ID" value="GGF99767.1"/>
    <property type="molecule type" value="Genomic_DNA"/>
</dbReference>
<dbReference type="InterPro" id="IPR025438">
    <property type="entry name" value="DUF4180"/>
</dbReference>
<proteinExistence type="predicted"/>
<dbReference type="Pfam" id="PF13788">
    <property type="entry name" value="DUF4180"/>
    <property type="match status" value="1"/>
</dbReference>
<reference evidence="3" key="1">
    <citation type="journal article" date="2019" name="Int. J. Syst. Evol. Microbiol.">
        <title>The Global Catalogue of Microorganisms (GCM) 10K type strain sequencing project: providing services to taxonomists for standard genome sequencing and annotation.</title>
        <authorList>
            <consortium name="The Broad Institute Genomics Platform"/>
            <consortium name="The Broad Institute Genome Sequencing Center for Infectious Disease"/>
            <person name="Wu L."/>
            <person name="Ma J."/>
        </authorList>
    </citation>
    <scope>NUCLEOTIDE SEQUENCE [LARGE SCALE GENOMIC DNA]</scope>
    <source>
        <strain evidence="3">CGMCC 1.12749</strain>
    </source>
</reference>
<organism evidence="2 3">
    <name type="scientific">Pontibacter amylolyticus</name>
    <dbReference type="NCBI Taxonomy" id="1424080"/>
    <lineage>
        <taxon>Bacteria</taxon>
        <taxon>Pseudomonadati</taxon>
        <taxon>Bacteroidota</taxon>
        <taxon>Cytophagia</taxon>
        <taxon>Cytophagales</taxon>
        <taxon>Hymenobacteraceae</taxon>
        <taxon>Pontibacter</taxon>
    </lineage>
</organism>